<dbReference type="PRINTS" id="PR00046">
    <property type="entry name" value="SIGMA70FCT"/>
</dbReference>
<reference evidence="7" key="1">
    <citation type="submission" date="2016-10" db="EMBL/GenBank/DDBJ databases">
        <authorList>
            <person name="Varghese N."/>
            <person name="Submissions S."/>
        </authorList>
    </citation>
    <scope>NUCLEOTIDE SEQUENCE [LARGE SCALE GENOMIC DNA]</scope>
    <source>
        <strain evidence="7">DSM 26348</strain>
    </source>
</reference>
<protein>
    <submittedName>
        <fullName evidence="6">RNA polymerase primary sigma factor</fullName>
    </submittedName>
</protein>
<keyword evidence="1" id="KW-0805">Transcription regulation</keyword>
<dbReference type="InterPro" id="IPR013324">
    <property type="entry name" value="RNA_pol_sigma_r3/r4-like"/>
</dbReference>
<sequence>MTTKYQNPAIKQLTEQQKRYAPLDKRVEQMDRAEALLTQLEPAKSYRYPELCEAITGFRTDKYPDLILTSDELQHDIPLFVEELSASLDLPVEKAGEPVLTVDDLSEKFKVSTKTVDRWRKRGLVSRRFKFGNRSRVGFLRSSVDRFVSDHGTEIERGSRFTQLSEAERLEIVTKARRLARHGACPAEVGKRLSRWFNRSPETIRYTLKQYDAEHPENAVFPTASSPLTNDRKQEIYQKFVNGMSVDALSEEFCRTRTSVYRIVSDVRAELLLNSPIDYMDSAEFHRPDAERLILGPAPQVEKKSGAVKAPPGLPPYLASLYTVPLLTREEEGHFFRKMNYLKFKAAQLQKQVDGRRPKTKELDEIESLVERATEVKNFLIRSNLRLVVSIAKRHMKPTANFFEMVSDGNMSLIRAIEKFDYTKGNKFSTYASWAIMKNYARSIPAEHRVLDRFRTGSEEIFKFSEDGRGSQFADESANSRQHQMIMSILDHLDDRERAIIMHRYGLERGSEPETLEQVGSRFNVTKERIRQIESRAMQKIRKIASEEKLDIPGF</sequence>
<name>A0A1I3KQL1_9PLAN</name>
<dbReference type="PANTHER" id="PTHR30603:SF60">
    <property type="entry name" value="RNA POLYMERASE SIGMA FACTOR RPOD"/>
    <property type="match status" value="1"/>
</dbReference>
<evidence type="ECO:0000256" key="3">
    <source>
        <dbReference type="ARBA" id="ARBA00023125"/>
    </source>
</evidence>
<dbReference type="OrthoDB" id="9780321at2"/>
<proteinExistence type="predicted"/>
<dbReference type="AlphaFoldDB" id="A0A1I3KQL1"/>
<dbReference type="RefSeq" id="WP_092051741.1">
    <property type="nucleotide sequence ID" value="NZ_FOQD01000012.1"/>
</dbReference>
<evidence type="ECO:0000256" key="1">
    <source>
        <dbReference type="ARBA" id="ARBA00023015"/>
    </source>
</evidence>
<keyword evidence="4" id="KW-0804">Transcription</keyword>
<dbReference type="InterPro" id="IPR013325">
    <property type="entry name" value="RNA_pol_sigma_r2"/>
</dbReference>
<evidence type="ECO:0000259" key="5">
    <source>
        <dbReference type="PROSITE" id="PS00716"/>
    </source>
</evidence>
<dbReference type="SUPFAM" id="SSF88659">
    <property type="entry name" value="Sigma3 and sigma4 domains of RNA polymerase sigma factors"/>
    <property type="match status" value="1"/>
</dbReference>
<dbReference type="InterPro" id="IPR014284">
    <property type="entry name" value="RNA_pol_sigma-70_dom"/>
</dbReference>
<dbReference type="Proteomes" id="UP000199518">
    <property type="component" value="Unassembled WGS sequence"/>
</dbReference>
<dbReference type="GO" id="GO:0016987">
    <property type="term" value="F:sigma factor activity"/>
    <property type="evidence" value="ECO:0007669"/>
    <property type="project" value="UniProtKB-KW"/>
</dbReference>
<accession>A0A1I3KQL1</accession>
<dbReference type="InterPro" id="IPR000943">
    <property type="entry name" value="RNA_pol_sigma70"/>
</dbReference>
<dbReference type="Pfam" id="PF04545">
    <property type="entry name" value="Sigma70_r4"/>
    <property type="match status" value="1"/>
</dbReference>
<dbReference type="NCBIfam" id="TIGR02937">
    <property type="entry name" value="sigma70-ECF"/>
    <property type="match status" value="1"/>
</dbReference>
<dbReference type="PROSITE" id="PS00716">
    <property type="entry name" value="SIGMA70_2"/>
    <property type="match status" value="1"/>
</dbReference>
<organism evidence="6 7">
    <name type="scientific">Planctomicrobium piriforme</name>
    <dbReference type="NCBI Taxonomy" id="1576369"/>
    <lineage>
        <taxon>Bacteria</taxon>
        <taxon>Pseudomonadati</taxon>
        <taxon>Planctomycetota</taxon>
        <taxon>Planctomycetia</taxon>
        <taxon>Planctomycetales</taxon>
        <taxon>Planctomycetaceae</taxon>
        <taxon>Planctomicrobium</taxon>
    </lineage>
</organism>
<dbReference type="CDD" id="cd06171">
    <property type="entry name" value="Sigma70_r4"/>
    <property type="match status" value="1"/>
</dbReference>
<dbReference type="Gene3D" id="1.10.10.60">
    <property type="entry name" value="Homeodomain-like"/>
    <property type="match status" value="1"/>
</dbReference>
<gene>
    <name evidence="6" type="ORF">SAMN05421753_11213</name>
</gene>
<evidence type="ECO:0000313" key="6">
    <source>
        <dbReference type="EMBL" id="SFI74789.1"/>
    </source>
</evidence>
<dbReference type="InterPro" id="IPR036388">
    <property type="entry name" value="WH-like_DNA-bd_sf"/>
</dbReference>
<dbReference type="InterPro" id="IPR007627">
    <property type="entry name" value="RNA_pol_sigma70_r2"/>
</dbReference>
<dbReference type="GO" id="GO:0006352">
    <property type="term" value="P:DNA-templated transcription initiation"/>
    <property type="evidence" value="ECO:0007669"/>
    <property type="project" value="InterPro"/>
</dbReference>
<evidence type="ECO:0000256" key="2">
    <source>
        <dbReference type="ARBA" id="ARBA00023082"/>
    </source>
</evidence>
<dbReference type="GO" id="GO:0003677">
    <property type="term" value="F:DNA binding"/>
    <property type="evidence" value="ECO:0007669"/>
    <property type="project" value="UniProtKB-KW"/>
</dbReference>
<dbReference type="InterPro" id="IPR050239">
    <property type="entry name" value="Sigma-70_RNA_pol_init_factors"/>
</dbReference>
<dbReference type="InterPro" id="IPR007630">
    <property type="entry name" value="RNA_pol_sigma70_r4"/>
</dbReference>
<keyword evidence="7" id="KW-1185">Reference proteome</keyword>
<evidence type="ECO:0000313" key="7">
    <source>
        <dbReference type="Proteomes" id="UP000199518"/>
    </source>
</evidence>
<dbReference type="SUPFAM" id="SSF88946">
    <property type="entry name" value="Sigma2 domain of RNA polymerase sigma factors"/>
    <property type="match status" value="1"/>
</dbReference>
<dbReference type="Gene3D" id="1.10.601.10">
    <property type="entry name" value="RNA Polymerase Primary Sigma Factor"/>
    <property type="match status" value="1"/>
</dbReference>
<keyword evidence="2" id="KW-0731">Sigma factor</keyword>
<dbReference type="STRING" id="1576369.SAMN05421753_11213"/>
<feature type="domain" description="RNA polymerase sigma-70" evidence="5">
    <location>
        <begin position="515"/>
        <end position="541"/>
    </location>
</feature>
<dbReference type="PANTHER" id="PTHR30603">
    <property type="entry name" value="RNA POLYMERASE SIGMA FACTOR RPO"/>
    <property type="match status" value="1"/>
</dbReference>
<dbReference type="Gene3D" id="1.10.10.10">
    <property type="entry name" value="Winged helix-like DNA-binding domain superfamily/Winged helix DNA-binding domain"/>
    <property type="match status" value="1"/>
</dbReference>
<dbReference type="Pfam" id="PF04542">
    <property type="entry name" value="Sigma70_r2"/>
    <property type="match status" value="1"/>
</dbReference>
<evidence type="ECO:0000256" key="4">
    <source>
        <dbReference type="ARBA" id="ARBA00023163"/>
    </source>
</evidence>
<dbReference type="EMBL" id="FOQD01000012">
    <property type="protein sequence ID" value="SFI74789.1"/>
    <property type="molecule type" value="Genomic_DNA"/>
</dbReference>
<keyword evidence="3" id="KW-0238">DNA-binding</keyword>